<accession>M4BI47</accession>
<sequence>MAINSAMPQSEQQRVGMAISKLGSRAREWALTPADTDEEAELRAVKQHRNIRRCFTARQYTSSQTSAANQKYGSVEPLGGSGEQNLAPRSPVHYNTGREYKRGLLVAEATVKGFEKP</sequence>
<feature type="region of interest" description="Disordered" evidence="1">
    <location>
        <begin position="62"/>
        <end position="95"/>
    </location>
</feature>
<organism evidence="2 3">
    <name type="scientific">Hyaloperonospora arabidopsidis (strain Emoy2)</name>
    <name type="common">Downy mildew agent</name>
    <name type="synonym">Peronospora arabidopsidis</name>
    <dbReference type="NCBI Taxonomy" id="559515"/>
    <lineage>
        <taxon>Eukaryota</taxon>
        <taxon>Sar</taxon>
        <taxon>Stramenopiles</taxon>
        <taxon>Oomycota</taxon>
        <taxon>Peronosporomycetes</taxon>
        <taxon>Peronosporales</taxon>
        <taxon>Peronosporaceae</taxon>
        <taxon>Hyaloperonospora</taxon>
    </lineage>
</organism>
<dbReference type="EMBL" id="JH598278">
    <property type="status" value="NOT_ANNOTATED_CDS"/>
    <property type="molecule type" value="Genomic_DNA"/>
</dbReference>
<feature type="compositionally biased region" description="Polar residues" evidence="1">
    <location>
        <begin position="62"/>
        <end position="72"/>
    </location>
</feature>
<evidence type="ECO:0000313" key="3">
    <source>
        <dbReference type="Proteomes" id="UP000011713"/>
    </source>
</evidence>
<dbReference type="AlphaFoldDB" id="M4BI47"/>
<reference evidence="2" key="2">
    <citation type="submission" date="2015-06" db="UniProtKB">
        <authorList>
            <consortium name="EnsemblProtists"/>
        </authorList>
    </citation>
    <scope>IDENTIFICATION</scope>
    <source>
        <strain evidence="2">Emoy2</strain>
    </source>
</reference>
<protein>
    <submittedName>
        <fullName evidence="2">Uncharacterized protein</fullName>
    </submittedName>
</protein>
<dbReference type="Proteomes" id="UP000011713">
    <property type="component" value="Unassembled WGS sequence"/>
</dbReference>
<proteinExistence type="predicted"/>
<reference evidence="3" key="1">
    <citation type="journal article" date="2010" name="Science">
        <title>Signatures of adaptation to obligate biotrophy in the Hyaloperonospora arabidopsidis genome.</title>
        <authorList>
            <person name="Baxter L."/>
            <person name="Tripathy S."/>
            <person name="Ishaque N."/>
            <person name="Boot N."/>
            <person name="Cabral A."/>
            <person name="Kemen E."/>
            <person name="Thines M."/>
            <person name="Ah-Fong A."/>
            <person name="Anderson R."/>
            <person name="Badejoko W."/>
            <person name="Bittner-Eddy P."/>
            <person name="Boore J.L."/>
            <person name="Chibucos M.C."/>
            <person name="Coates M."/>
            <person name="Dehal P."/>
            <person name="Delehaunty K."/>
            <person name="Dong S."/>
            <person name="Downton P."/>
            <person name="Dumas B."/>
            <person name="Fabro G."/>
            <person name="Fronick C."/>
            <person name="Fuerstenberg S.I."/>
            <person name="Fulton L."/>
            <person name="Gaulin E."/>
            <person name="Govers F."/>
            <person name="Hughes L."/>
            <person name="Humphray S."/>
            <person name="Jiang R.H."/>
            <person name="Judelson H."/>
            <person name="Kamoun S."/>
            <person name="Kyung K."/>
            <person name="Meijer H."/>
            <person name="Minx P."/>
            <person name="Morris P."/>
            <person name="Nelson J."/>
            <person name="Phuntumart V."/>
            <person name="Qutob D."/>
            <person name="Rehmany A."/>
            <person name="Rougon-Cardoso A."/>
            <person name="Ryden P."/>
            <person name="Torto-Alalibo T."/>
            <person name="Studholme D."/>
            <person name="Wang Y."/>
            <person name="Win J."/>
            <person name="Wood J."/>
            <person name="Clifton S.W."/>
            <person name="Rogers J."/>
            <person name="Van den Ackerveken G."/>
            <person name="Jones J.D."/>
            <person name="McDowell J.M."/>
            <person name="Beynon J."/>
            <person name="Tyler B.M."/>
        </authorList>
    </citation>
    <scope>NUCLEOTIDE SEQUENCE [LARGE SCALE GENOMIC DNA]</scope>
    <source>
        <strain evidence="3">Emoy2</strain>
    </source>
</reference>
<dbReference type="InParanoid" id="M4BI47"/>
<dbReference type="VEuPathDB" id="FungiDB:HpaG806073"/>
<dbReference type="EnsemblProtists" id="HpaT806073">
    <property type="protein sequence ID" value="HpaP806073"/>
    <property type="gene ID" value="HpaG806073"/>
</dbReference>
<evidence type="ECO:0000313" key="2">
    <source>
        <dbReference type="EnsemblProtists" id="HpaP806073"/>
    </source>
</evidence>
<dbReference type="HOGENOM" id="CLU_174377_0_0_1"/>
<evidence type="ECO:0000256" key="1">
    <source>
        <dbReference type="SAM" id="MobiDB-lite"/>
    </source>
</evidence>
<keyword evidence="3" id="KW-1185">Reference proteome</keyword>
<name>M4BI47_HYAAE</name>